<dbReference type="Proteomes" id="UP001515480">
    <property type="component" value="Unassembled WGS sequence"/>
</dbReference>
<dbReference type="InterPro" id="IPR028979">
    <property type="entry name" value="Ser_kin/Pase_Hpr-like_N_sf"/>
</dbReference>
<organism evidence="2 3">
    <name type="scientific">Prymnesium parvum</name>
    <name type="common">Toxic golden alga</name>
    <dbReference type="NCBI Taxonomy" id="97485"/>
    <lineage>
        <taxon>Eukaryota</taxon>
        <taxon>Haptista</taxon>
        <taxon>Haptophyta</taxon>
        <taxon>Prymnesiophyceae</taxon>
        <taxon>Prymnesiales</taxon>
        <taxon>Prymnesiaceae</taxon>
        <taxon>Prymnesium</taxon>
    </lineage>
</organism>
<dbReference type="PANTHER" id="PTHR21343:SF8">
    <property type="entry name" value="DRTGG DOMAIN-CONTAINING PROTEIN"/>
    <property type="match status" value="1"/>
</dbReference>
<dbReference type="Gene3D" id="3.40.1390.20">
    <property type="entry name" value="HprK N-terminal domain-like"/>
    <property type="match status" value="1"/>
</dbReference>
<proteinExistence type="predicted"/>
<dbReference type="Pfam" id="PF13500">
    <property type="entry name" value="AAA_26"/>
    <property type="match status" value="1"/>
</dbReference>
<dbReference type="SUPFAM" id="SSF52540">
    <property type="entry name" value="P-loop containing nucleoside triphosphate hydrolases"/>
    <property type="match status" value="1"/>
</dbReference>
<dbReference type="PANTHER" id="PTHR21343">
    <property type="entry name" value="DETHIOBIOTIN SYNTHETASE"/>
    <property type="match status" value="1"/>
</dbReference>
<dbReference type="EMBL" id="JBGBPQ010000021">
    <property type="protein sequence ID" value="KAL1503497.1"/>
    <property type="molecule type" value="Genomic_DNA"/>
</dbReference>
<evidence type="ECO:0000313" key="2">
    <source>
        <dbReference type="EMBL" id="KAL1503497.1"/>
    </source>
</evidence>
<evidence type="ECO:0000313" key="3">
    <source>
        <dbReference type="Proteomes" id="UP001515480"/>
    </source>
</evidence>
<keyword evidence="1" id="KW-0315">Glutamine amidotransferase</keyword>
<dbReference type="AlphaFoldDB" id="A0AB34IN73"/>
<keyword evidence="3" id="KW-1185">Reference proteome</keyword>
<dbReference type="InterPro" id="IPR027417">
    <property type="entry name" value="P-loop_NTPase"/>
</dbReference>
<dbReference type="CDD" id="cd03109">
    <property type="entry name" value="DTBS"/>
    <property type="match status" value="1"/>
</dbReference>
<evidence type="ECO:0000256" key="1">
    <source>
        <dbReference type="ARBA" id="ARBA00022962"/>
    </source>
</evidence>
<accession>A0AB34IN73</accession>
<dbReference type="Gene3D" id="3.40.50.300">
    <property type="entry name" value="P-loop containing nucleotide triphosphate hydrolases"/>
    <property type="match status" value="1"/>
</dbReference>
<name>A0AB34IN73_PRYPA</name>
<evidence type="ECO:0008006" key="4">
    <source>
        <dbReference type="Google" id="ProtNLM"/>
    </source>
</evidence>
<reference evidence="2 3" key="1">
    <citation type="journal article" date="2024" name="Science">
        <title>Giant polyketide synthase enzymes in the biosynthesis of giant marine polyether toxins.</title>
        <authorList>
            <person name="Fallon T.R."/>
            <person name="Shende V.V."/>
            <person name="Wierzbicki I.H."/>
            <person name="Pendleton A.L."/>
            <person name="Watervoot N.F."/>
            <person name="Auber R.P."/>
            <person name="Gonzalez D.J."/>
            <person name="Wisecaver J.H."/>
            <person name="Moore B.S."/>
        </authorList>
    </citation>
    <scope>NUCLEOTIDE SEQUENCE [LARGE SCALE GENOMIC DNA]</scope>
    <source>
        <strain evidence="2 3">12B1</strain>
    </source>
</reference>
<protein>
    <recommendedName>
        <fullName evidence="4">DRTGG domain-containing protein</fullName>
    </recommendedName>
</protein>
<comment type="caution">
    <text evidence="2">The sequence shown here is derived from an EMBL/GenBank/DDBJ whole genome shotgun (WGS) entry which is preliminary data.</text>
</comment>
<gene>
    <name evidence="2" type="ORF">AB1Y20_011979</name>
</gene>
<sequence>MARGAKPIFVAATRQHVGKTTVSLALMAGLKKRFPRVGFLKPVGQQHVTVSDEKGSSLRVDKDVQVMKEHFALDHVAYDTMSPVLIPKGYTSRYIAGEHSRDEQADDAAVKAIRDAYEAQQAASDFVLVEGTGHVGVGSIVEMSNAHTAALIDADVVLVSNGGLGRAFDELEMNRRMFAAEGVAIRGVVLNKVTPDKVEMVRDKMSQVLRERWGVPLLGVVPDLPYLGKATLGDLEGVLEANLLAGHRCRGLHYGVHDAFLVTTGLRRFLRRAFEQREANWNRPLFVTHATRDDLLLGFLAHHQKKMKQQENEIHGADMWAGAIVLSIGASRNFPDLEFVADDHQPLSYLVKMAVDTDAPVLITNKGTVDALECIKSFTAKHNITDRVRITAAIEHYEPQIDFDLMLR</sequence>